<dbReference type="GeneID" id="78777155"/>
<dbReference type="RefSeq" id="XP_053582998.1">
    <property type="nucleotide sequence ID" value="XM_053734085.1"/>
</dbReference>
<evidence type="ECO:0000313" key="3">
    <source>
        <dbReference type="Proteomes" id="UP000483820"/>
    </source>
</evidence>
<comment type="caution">
    <text evidence="2">The sequence shown here is derived from an EMBL/GenBank/DDBJ whole genome shotgun (WGS) entry which is preliminary data.</text>
</comment>
<gene>
    <name evidence="2" type="ORF">GCK72_021181</name>
</gene>
<feature type="domain" description="Mos1 transposase HTH" evidence="1">
    <location>
        <begin position="75"/>
        <end position="109"/>
    </location>
</feature>
<dbReference type="KEGG" id="crq:GCK72_021181"/>
<sequence length="112" mass="13019">MTDIPPNSPIDLRALILYDIHQWKTTEKSYENYEKLCEVLGKEAISYEEYESFFNKYVEESYNSTKDGRGLSIPDIRRCILSNITNGKSAEKSIEDLCDAFKDNKIDKEDHV</sequence>
<proteinExistence type="predicted"/>
<protein>
    <recommendedName>
        <fullName evidence="1">Mos1 transposase HTH domain-containing protein</fullName>
    </recommendedName>
</protein>
<organism evidence="2 3">
    <name type="scientific">Caenorhabditis remanei</name>
    <name type="common">Caenorhabditis vulgaris</name>
    <dbReference type="NCBI Taxonomy" id="31234"/>
    <lineage>
        <taxon>Eukaryota</taxon>
        <taxon>Metazoa</taxon>
        <taxon>Ecdysozoa</taxon>
        <taxon>Nematoda</taxon>
        <taxon>Chromadorea</taxon>
        <taxon>Rhabditida</taxon>
        <taxon>Rhabditina</taxon>
        <taxon>Rhabditomorpha</taxon>
        <taxon>Rhabditoidea</taxon>
        <taxon>Rhabditidae</taxon>
        <taxon>Peloderinae</taxon>
        <taxon>Caenorhabditis</taxon>
    </lineage>
</organism>
<reference evidence="2 3" key="1">
    <citation type="submission" date="2019-12" db="EMBL/GenBank/DDBJ databases">
        <title>Chromosome-level assembly of the Caenorhabditis remanei genome.</title>
        <authorList>
            <person name="Teterina A.A."/>
            <person name="Willis J.H."/>
            <person name="Phillips P.C."/>
        </authorList>
    </citation>
    <scope>NUCLEOTIDE SEQUENCE [LARGE SCALE GENOMIC DNA]</scope>
    <source>
        <strain evidence="2 3">PX506</strain>
        <tissue evidence="2">Whole organism</tissue>
    </source>
</reference>
<evidence type="ECO:0000313" key="2">
    <source>
        <dbReference type="EMBL" id="KAF1754618.1"/>
    </source>
</evidence>
<dbReference type="AlphaFoldDB" id="A0A6A5GHE6"/>
<dbReference type="CTD" id="78777155"/>
<evidence type="ECO:0000259" key="1">
    <source>
        <dbReference type="Pfam" id="PF17906"/>
    </source>
</evidence>
<dbReference type="EMBL" id="WUAV01000005">
    <property type="protein sequence ID" value="KAF1754618.1"/>
    <property type="molecule type" value="Genomic_DNA"/>
</dbReference>
<dbReference type="Pfam" id="PF17906">
    <property type="entry name" value="HTH_48"/>
    <property type="match status" value="2"/>
</dbReference>
<feature type="domain" description="Mos1 transposase HTH" evidence="1">
    <location>
        <begin position="9"/>
        <end position="57"/>
    </location>
</feature>
<dbReference type="Proteomes" id="UP000483820">
    <property type="component" value="Chromosome V"/>
</dbReference>
<accession>A0A6A5GHE6</accession>
<dbReference type="InterPro" id="IPR041426">
    <property type="entry name" value="Mos1_HTH"/>
</dbReference>
<name>A0A6A5GHE6_CAERE</name>